<dbReference type="AlphaFoldDB" id="A0A067PC68"/>
<reference evidence="3" key="1">
    <citation type="journal article" date="2014" name="Proc. Natl. Acad. Sci. U.S.A.">
        <title>Extensive sampling of basidiomycete genomes demonstrates inadequacy of the white-rot/brown-rot paradigm for wood decay fungi.</title>
        <authorList>
            <person name="Riley R."/>
            <person name="Salamov A.A."/>
            <person name="Brown D.W."/>
            <person name="Nagy L.G."/>
            <person name="Floudas D."/>
            <person name="Held B.W."/>
            <person name="Levasseur A."/>
            <person name="Lombard V."/>
            <person name="Morin E."/>
            <person name="Otillar R."/>
            <person name="Lindquist E.A."/>
            <person name="Sun H."/>
            <person name="LaButti K.M."/>
            <person name="Schmutz J."/>
            <person name="Jabbour D."/>
            <person name="Luo H."/>
            <person name="Baker S.E."/>
            <person name="Pisabarro A.G."/>
            <person name="Walton J.D."/>
            <person name="Blanchette R.A."/>
            <person name="Henrissat B."/>
            <person name="Martin F."/>
            <person name="Cullen D."/>
            <person name="Hibbett D.S."/>
            <person name="Grigoriev I.V."/>
        </authorList>
    </citation>
    <scope>NUCLEOTIDE SEQUENCE [LARGE SCALE GENOMIC DNA]</scope>
    <source>
        <strain evidence="3">MUCL 33604</strain>
    </source>
</reference>
<dbReference type="Proteomes" id="UP000027265">
    <property type="component" value="Unassembled WGS sequence"/>
</dbReference>
<accession>A0A067PC68</accession>
<keyword evidence="3" id="KW-1185">Reference proteome</keyword>
<feature type="chain" id="PRO_5001646592" evidence="1">
    <location>
        <begin position="20"/>
        <end position="155"/>
    </location>
</feature>
<keyword evidence="1" id="KW-0732">Signal</keyword>
<name>A0A067PC68_9AGAM</name>
<gene>
    <name evidence="2" type="ORF">JAAARDRAFT_198137</name>
</gene>
<evidence type="ECO:0000313" key="2">
    <source>
        <dbReference type="EMBL" id="KDQ52488.1"/>
    </source>
</evidence>
<dbReference type="HOGENOM" id="CLU_150162_0_0_1"/>
<proteinExistence type="predicted"/>
<organism evidence="2 3">
    <name type="scientific">Jaapia argillacea MUCL 33604</name>
    <dbReference type="NCBI Taxonomy" id="933084"/>
    <lineage>
        <taxon>Eukaryota</taxon>
        <taxon>Fungi</taxon>
        <taxon>Dikarya</taxon>
        <taxon>Basidiomycota</taxon>
        <taxon>Agaricomycotina</taxon>
        <taxon>Agaricomycetes</taxon>
        <taxon>Agaricomycetidae</taxon>
        <taxon>Jaapiales</taxon>
        <taxon>Jaapiaceae</taxon>
        <taxon>Jaapia</taxon>
    </lineage>
</organism>
<protein>
    <submittedName>
        <fullName evidence="2">Uncharacterized protein</fullName>
    </submittedName>
</protein>
<dbReference type="InParanoid" id="A0A067PC68"/>
<sequence>MVSPIALVVLLASVLSAFAAVAPRGPSGVPSTCYACPSQDNAGFSIGTYSNDGTTLFCSYPATAGENPTDFYCDYSATTGVLGSDADGGYCPSSAPATVCGSRKKKRSPVFEKEMKRVQARAAAPQPQTSHSNLAARMAFGKKKQMLAVRDKDEA</sequence>
<dbReference type="EMBL" id="KL197739">
    <property type="protein sequence ID" value="KDQ52488.1"/>
    <property type="molecule type" value="Genomic_DNA"/>
</dbReference>
<dbReference type="OrthoDB" id="3262731at2759"/>
<evidence type="ECO:0000313" key="3">
    <source>
        <dbReference type="Proteomes" id="UP000027265"/>
    </source>
</evidence>
<evidence type="ECO:0000256" key="1">
    <source>
        <dbReference type="SAM" id="SignalP"/>
    </source>
</evidence>
<feature type="signal peptide" evidence="1">
    <location>
        <begin position="1"/>
        <end position="19"/>
    </location>
</feature>